<evidence type="ECO:0000256" key="1">
    <source>
        <dbReference type="ARBA" id="ARBA00022737"/>
    </source>
</evidence>
<sequence length="699" mass="77797">MSGVTELRVTRIGSVQCTRNSLSLLDASSSSPPLPTPTTHSSIPPKPRNIPSPHSSPSSSSSSSSSSPQTLHPLSSSSSHPLLSLLDRTCSALHHLKQIHSQMILSGLITNGFFASRLISSCALSSSPNLRYARRILLNLENPSVFSWNALIRGYSDSGDPKESASLYRLMLRSRARPDKHTFPFLLKACARSGDDRCGIGLFGHAVRLGLCGDIYVVNALIHVFAMCGGLEGARKLFDESCVRDLVSWNTMLNAYVHVGRPKDALELFREMEDGKVKPDAVTMIGVVSCCTQLRDLVLGRKLHHLIEDNEIEFTVPLTNALMDMYVKCGSLEPAELLFKGLTKRTVVSWTTMIVGYAKFALLDDARKVFDEMPERDIVPWNALLAGYIQWKRDKEAIALFHEMQASNVKPNEVTMVSLLSACSQLGALDMGIWVHRYIKRCGFSLNVTLGTALVDMYAKCGNIEKSLHVFREIPERNALTWTAIICGLSSHGRAEDAIKHFLKMIEIRLQPDEVTFIGVLSACCHAGLVIEGREFFDQMSTKYRLERRLKHYSCMVDLLGRAGHLDEAEELVRTMPMKPDAVVWGALFFACRMHGNVSMGERAAQKLLELDPHDSGIYVLLANLYVEADMRKEADKVRVLMRNMGVEKTPGSSSIEVNGMVHEFIVRDKSHLQSNLIYDCLKQLKRQMVQTESIVNVC</sequence>
<dbReference type="PANTHER" id="PTHR47926">
    <property type="entry name" value="PENTATRICOPEPTIDE REPEAT-CONTAINING PROTEIN"/>
    <property type="match status" value="1"/>
</dbReference>
<feature type="region of interest" description="Disordered" evidence="4">
    <location>
        <begin position="24"/>
        <end position="79"/>
    </location>
</feature>
<feature type="repeat" description="PPR" evidence="3">
    <location>
        <begin position="478"/>
        <end position="512"/>
    </location>
</feature>
<feature type="repeat" description="PPR" evidence="3">
    <location>
        <begin position="144"/>
        <end position="178"/>
    </location>
</feature>
<feature type="repeat" description="PPR" evidence="3">
    <location>
        <begin position="245"/>
        <end position="279"/>
    </location>
</feature>
<dbReference type="InterPro" id="IPR011990">
    <property type="entry name" value="TPR-like_helical_dom_sf"/>
</dbReference>
<name>A0A6V7PNN3_ANACO</name>
<feature type="repeat" description="PPR" evidence="3">
    <location>
        <begin position="346"/>
        <end position="380"/>
    </location>
</feature>
<dbReference type="FunFam" id="1.25.40.10:FF:000715">
    <property type="entry name" value="Pentatricopeptide repeat-containing protein"/>
    <property type="match status" value="1"/>
</dbReference>
<feature type="compositionally biased region" description="Low complexity" evidence="4">
    <location>
        <begin position="51"/>
        <end position="79"/>
    </location>
</feature>
<dbReference type="EMBL" id="LR862150">
    <property type="protein sequence ID" value="CAD1832502.1"/>
    <property type="molecule type" value="Genomic_DNA"/>
</dbReference>
<dbReference type="PROSITE" id="PS51375">
    <property type="entry name" value="PPR"/>
    <property type="match status" value="5"/>
</dbReference>
<dbReference type="Pfam" id="PF20431">
    <property type="entry name" value="E_motif"/>
    <property type="match status" value="1"/>
</dbReference>
<dbReference type="InterPro" id="IPR002885">
    <property type="entry name" value="PPR_rpt"/>
</dbReference>
<dbReference type="SUPFAM" id="SSF48452">
    <property type="entry name" value="TPR-like"/>
    <property type="match status" value="1"/>
</dbReference>
<organism evidence="5">
    <name type="scientific">Ananas comosus var. bracteatus</name>
    <name type="common">red pineapple</name>
    <dbReference type="NCBI Taxonomy" id="296719"/>
    <lineage>
        <taxon>Eukaryota</taxon>
        <taxon>Viridiplantae</taxon>
        <taxon>Streptophyta</taxon>
        <taxon>Embryophyta</taxon>
        <taxon>Tracheophyta</taxon>
        <taxon>Spermatophyta</taxon>
        <taxon>Magnoliopsida</taxon>
        <taxon>Liliopsida</taxon>
        <taxon>Poales</taxon>
        <taxon>Bromeliaceae</taxon>
        <taxon>Bromelioideae</taxon>
        <taxon>Ananas</taxon>
    </lineage>
</organism>
<evidence type="ECO:0000313" key="5">
    <source>
        <dbReference type="EMBL" id="CAD1832502.1"/>
    </source>
</evidence>
<feature type="compositionally biased region" description="Low complexity" evidence="4">
    <location>
        <begin position="24"/>
        <end position="43"/>
    </location>
</feature>
<keyword evidence="2" id="KW-0809">Transit peptide</keyword>
<accession>A0A6V7PNN3</accession>
<evidence type="ECO:0000256" key="3">
    <source>
        <dbReference type="PROSITE-ProRule" id="PRU00708"/>
    </source>
</evidence>
<gene>
    <name evidence="5" type="ORF">CB5_LOCUS15713</name>
</gene>
<dbReference type="Gene3D" id="1.25.40.10">
    <property type="entry name" value="Tetratricopeptide repeat domain"/>
    <property type="match status" value="4"/>
</dbReference>
<proteinExistence type="predicted"/>
<dbReference type="GO" id="GO:0003723">
    <property type="term" value="F:RNA binding"/>
    <property type="evidence" value="ECO:0007669"/>
    <property type="project" value="InterPro"/>
</dbReference>
<protein>
    <recommendedName>
        <fullName evidence="6">Pentatricopeptide repeat-containing protein At2g22410, mitochondrial-like</fullName>
    </recommendedName>
</protein>
<dbReference type="Pfam" id="PF13041">
    <property type="entry name" value="PPR_2"/>
    <property type="match status" value="4"/>
</dbReference>
<evidence type="ECO:0008006" key="6">
    <source>
        <dbReference type="Google" id="ProtNLM"/>
    </source>
</evidence>
<evidence type="ECO:0000256" key="4">
    <source>
        <dbReference type="SAM" id="MobiDB-lite"/>
    </source>
</evidence>
<dbReference type="NCBIfam" id="TIGR00756">
    <property type="entry name" value="PPR"/>
    <property type="match status" value="4"/>
</dbReference>
<dbReference type="Pfam" id="PF01535">
    <property type="entry name" value="PPR"/>
    <property type="match status" value="4"/>
</dbReference>
<dbReference type="AlphaFoldDB" id="A0A6V7PNN3"/>
<dbReference type="FunFam" id="1.25.40.10:FF:000427">
    <property type="entry name" value="Pentatricopeptide repeat-containing protein chloroplastic"/>
    <property type="match status" value="1"/>
</dbReference>
<dbReference type="GO" id="GO:0009451">
    <property type="term" value="P:RNA modification"/>
    <property type="evidence" value="ECO:0007669"/>
    <property type="project" value="InterPro"/>
</dbReference>
<reference evidence="5" key="1">
    <citation type="submission" date="2020-07" db="EMBL/GenBank/DDBJ databases">
        <authorList>
            <person name="Lin J."/>
        </authorList>
    </citation>
    <scope>NUCLEOTIDE SEQUENCE</scope>
</reference>
<feature type="repeat" description="PPR" evidence="3">
    <location>
        <begin position="513"/>
        <end position="543"/>
    </location>
</feature>
<evidence type="ECO:0000256" key="2">
    <source>
        <dbReference type="ARBA" id="ARBA00022946"/>
    </source>
</evidence>
<keyword evidence="1" id="KW-0677">Repeat</keyword>
<dbReference type="InterPro" id="IPR046848">
    <property type="entry name" value="E_motif"/>
</dbReference>
<dbReference type="InterPro" id="IPR046960">
    <property type="entry name" value="PPR_At4g14850-like_plant"/>
</dbReference>
<dbReference type="PANTHER" id="PTHR47926:SF436">
    <property type="entry name" value="PENTATRICOPEPTIDE REPEAT-CONTAINING PROTEIN ELI1, CHLOROPLASTIC-LIKE ISOFORM X2"/>
    <property type="match status" value="1"/>
</dbReference>
<dbReference type="FunFam" id="1.25.40.10:FF:000348">
    <property type="entry name" value="Pentatricopeptide repeat-containing protein chloroplastic"/>
    <property type="match status" value="1"/>
</dbReference>